<dbReference type="EMBL" id="JBHFQA010000018">
    <property type="protein sequence ID" value="KAL2083270.1"/>
    <property type="molecule type" value="Genomic_DNA"/>
</dbReference>
<sequence length="269" mass="29650">MGVRYSRSLVGNGGSPPGGSTVSLRRARGNFMGYISCVLRSASRRLSISNHIKRRRHVSLWRYEQKRPNDPTTVVERGGSGETHPVDEADSQPHYFDKPQLIEGDQTRSGSTMSHNPYGHRSVSSSSSGYVSSDSVPSSPLTPPCRPNKSTQTPSLSSQAITHAVQRLSQTQHSSPIHEPWPVPQPPYSAPHPAPAAASGDMQPEECVAQELRRIGDEFNLLYFHGPHDDGNGQAVFARLRHQLPNGPGVMLFLGLLIGRLFQYIMRRR</sequence>
<feature type="region of interest" description="Disordered" evidence="1">
    <location>
        <begin position="1"/>
        <end position="22"/>
    </location>
</feature>
<feature type="compositionally biased region" description="Polar residues" evidence="1">
    <location>
        <begin position="148"/>
        <end position="175"/>
    </location>
</feature>
<organism evidence="4 5">
    <name type="scientific">Coilia grayii</name>
    <name type="common">Gray's grenadier anchovy</name>
    <dbReference type="NCBI Taxonomy" id="363190"/>
    <lineage>
        <taxon>Eukaryota</taxon>
        <taxon>Metazoa</taxon>
        <taxon>Chordata</taxon>
        <taxon>Craniata</taxon>
        <taxon>Vertebrata</taxon>
        <taxon>Euteleostomi</taxon>
        <taxon>Actinopterygii</taxon>
        <taxon>Neopterygii</taxon>
        <taxon>Teleostei</taxon>
        <taxon>Clupei</taxon>
        <taxon>Clupeiformes</taxon>
        <taxon>Clupeoidei</taxon>
        <taxon>Engraulidae</taxon>
        <taxon>Coilinae</taxon>
        <taxon>Coilia</taxon>
    </lineage>
</organism>
<feature type="domain" description="Bcl-x interacting BH3" evidence="3">
    <location>
        <begin position="200"/>
        <end position="223"/>
    </location>
</feature>
<comment type="caution">
    <text evidence="4">The sequence shown here is derived from an EMBL/GenBank/DDBJ whole genome shotgun (WGS) entry which is preliminary data.</text>
</comment>
<dbReference type="Pfam" id="PF08945">
    <property type="entry name" value="Bclx_interact"/>
    <property type="match status" value="1"/>
</dbReference>
<keyword evidence="2" id="KW-0812">Transmembrane</keyword>
<evidence type="ECO:0000256" key="2">
    <source>
        <dbReference type="SAM" id="Phobius"/>
    </source>
</evidence>
<keyword evidence="5" id="KW-1185">Reference proteome</keyword>
<feature type="transmembrane region" description="Helical" evidence="2">
    <location>
        <begin position="249"/>
        <end position="266"/>
    </location>
</feature>
<evidence type="ECO:0000313" key="5">
    <source>
        <dbReference type="Proteomes" id="UP001591681"/>
    </source>
</evidence>
<name>A0ABD1J7V8_9TELE</name>
<keyword evidence="2" id="KW-0472">Membrane</keyword>
<accession>A0ABD1J7V8</accession>
<feature type="compositionally biased region" description="Low complexity" evidence="1">
    <location>
        <begin position="122"/>
        <end position="139"/>
    </location>
</feature>
<evidence type="ECO:0000256" key="1">
    <source>
        <dbReference type="SAM" id="MobiDB-lite"/>
    </source>
</evidence>
<feature type="compositionally biased region" description="Pro residues" evidence="1">
    <location>
        <begin position="179"/>
        <end position="194"/>
    </location>
</feature>
<proteinExistence type="predicted"/>
<gene>
    <name evidence="4" type="ORF">ACEWY4_021043</name>
</gene>
<protein>
    <recommendedName>
        <fullName evidence="3">Bcl-x interacting BH3 domain-containing protein</fullName>
    </recommendedName>
</protein>
<evidence type="ECO:0000313" key="4">
    <source>
        <dbReference type="EMBL" id="KAL2083270.1"/>
    </source>
</evidence>
<dbReference type="AlphaFoldDB" id="A0ABD1J7V8"/>
<keyword evidence="2" id="KW-1133">Transmembrane helix</keyword>
<dbReference type="InterPro" id="IPR015040">
    <property type="entry name" value="Bcl-x_interacting_BH3_dom"/>
</dbReference>
<feature type="region of interest" description="Disordered" evidence="1">
    <location>
        <begin position="68"/>
        <end position="203"/>
    </location>
</feature>
<dbReference type="Proteomes" id="UP001591681">
    <property type="component" value="Unassembled WGS sequence"/>
</dbReference>
<reference evidence="4 5" key="1">
    <citation type="submission" date="2024-09" db="EMBL/GenBank/DDBJ databases">
        <title>A chromosome-level genome assembly of Gray's grenadier anchovy, Coilia grayii.</title>
        <authorList>
            <person name="Fu Z."/>
        </authorList>
    </citation>
    <scope>NUCLEOTIDE SEQUENCE [LARGE SCALE GENOMIC DNA]</scope>
    <source>
        <strain evidence="4">G4</strain>
        <tissue evidence="4">Muscle</tissue>
    </source>
</reference>
<evidence type="ECO:0000259" key="3">
    <source>
        <dbReference type="Pfam" id="PF08945"/>
    </source>
</evidence>